<sequence>MNLKTRTVPDARARTASVAAVAVAVAVVAVATLALSGCASWQLSQQAWARSIEGQPGVESVDVSYRNTWPTGGAAYEAKLTLSPEVTEAKARSIAAASCAADTTITSVTVSNSDRVVGDGLVRQYDLAAQACIDADELARFAAASAAMGALEPGFAGSFEQVGWQSADPEGRGLARDVPADSYRVFATVADDADFVPALRELAARITDVPLSFGGLSTSEGQLSRPNGAPMEVRLQPGADIERIVPVLEAALALPYDAILVTDNAVSVRVDAGAGVDAGITGGAGVDVGVEGAANLGGSTGLAPGGDSDLDAAQLAALTEAAEAAGMAVGVSPVLLWSGDPLAEQHLVDALTAAPGGVTLGSDAETDLIVQAHTLEGMRAAAELLMSSHQFAANTALIAPGPGEFSVHARPGPGSVPGLPAFPAAAFEAAARAHEALPDATSIELFVEGAELRLTVRYPQDASYTRMQGVRAKLEPLTGLDSESELFDHVVVTPQPREHAPQRGS</sequence>
<gene>
    <name evidence="1" type="ORF">ACFQ3U_11080</name>
</gene>
<organism evidence="1 2">
    <name type="scientific">Leucobacter albus</name>
    <dbReference type="NCBI Taxonomy" id="272210"/>
    <lineage>
        <taxon>Bacteria</taxon>
        <taxon>Bacillati</taxon>
        <taxon>Actinomycetota</taxon>
        <taxon>Actinomycetes</taxon>
        <taxon>Micrococcales</taxon>
        <taxon>Microbacteriaceae</taxon>
        <taxon>Leucobacter</taxon>
    </lineage>
</organism>
<name>A0ABW3TSR0_9MICO</name>
<dbReference type="Proteomes" id="UP001597181">
    <property type="component" value="Unassembled WGS sequence"/>
</dbReference>
<accession>A0ABW3TSR0</accession>
<keyword evidence="2" id="KW-1185">Reference proteome</keyword>
<evidence type="ECO:0000313" key="1">
    <source>
        <dbReference type="EMBL" id="MFD1202437.1"/>
    </source>
</evidence>
<proteinExistence type="predicted"/>
<dbReference type="RefSeq" id="WP_343960831.1">
    <property type="nucleotide sequence ID" value="NZ_BAAAKZ010000010.1"/>
</dbReference>
<evidence type="ECO:0000313" key="2">
    <source>
        <dbReference type="Proteomes" id="UP001597181"/>
    </source>
</evidence>
<dbReference type="EMBL" id="JBHTLY010000004">
    <property type="protein sequence ID" value="MFD1202437.1"/>
    <property type="molecule type" value="Genomic_DNA"/>
</dbReference>
<comment type="caution">
    <text evidence="1">The sequence shown here is derived from an EMBL/GenBank/DDBJ whole genome shotgun (WGS) entry which is preliminary data.</text>
</comment>
<reference evidence="2" key="1">
    <citation type="journal article" date="2019" name="Int. J. Syst. Evol. Microbiol.">
        <title>The Global Catalogue of Microorganisms (GCM) 10K type strain sequencing project: providing services to taxonomists for standard genome sequencing and annotation.</title>
        <authorList>
            <consortium name="The Broad Institute Genomics Platform"/>
            <consortium name="The Broad Institute Genome Sequencing Center for Infectious Disease"/>
            <person name="Wu L."/>
            <person name="Ma J."/>
        </authorList>
    </citation>
    <scope>NUCLEOTIDE SEQUENCE [LARGE SCALE GENOMIC DNA]</scope>
    <source>
        <strain evidence="2">CCUG 50213</strain>
    </source>
</reference>
<protein>
    <submittedName>
        <fullName evidence="1">Uncharacterized protein</fullName>
    </submittedName>
</protein>